<dbReference type="EMBL" id="CAADRA010006424">
    <property type="protein sequence ID" value="VFT95396.1"/>
    <property type="molecule type" value="Genomic_DNA"/>
</dbReference>
<dbReference type="EMBL" id="VJMH01006403">
    <property type="protein sequence ID" value="KAF0689920.1"/>
    <property type="molecule type" value="Genomic_DNA"/>
</dbReference>
<proteinExistence type="predicted"/>
<sequence length="220" mass="23971">MIAAPGLSFQASIAVTDLSPSKQTRLAKSLEIDPTKRGTLNDLRSFLSPTSTIMRPSGVTMVYEVMSQVNTSLRSMHINIQSNLKINTEVLAMTQATLAKVVKTKTDLMRGIFKATEVTVPASFIVLPFNMADQRQEATQTQQEVILKKTVGFSSGSRRWAPTSWGPRNVKDSNPLAATKAALDGLTQGQPMYFFLLDEVTGVAVEDDAGIYAIKIDMAL</sequence>
<reference evidence="2 3" key="1">
    <citation type="submission" date="2019-03" db="EMBL/GenBank/DDBJ databases">
        <authorList>
            <person name="Gaulin E."/>
            <person name="Dumas B."/>
        </authorList>
    </citation>
    <scope>NUCLEOTIDE SEQUENCE [LARGE SCALE GENOMIC DNA]</scope>
    <source>
        <strain evidence="2">CBS 568.67</strain>
    </source>
</reference>
<accession>A0A485LAY1</accession>
<protein>
    <submittedName>
        <fullName evidence="2">Aste57867_18661 protein</fullName>
    </submittedName>
</protein>
<dbReference type="AlphaFoldDB" id="A0A485LAY1"/>
<dbReference type="Proteomes" id="UP000332933">
    <property type="component" value="Unassembled WGS sequence"/>
</dbReference>
<evidence type="ECO:0000313" key="2">
    <source>
        <dbReference type="EMBL" id="VFT95396.1"/>
    </source>
</evidence>
<organism evidence="2 3">
    <name type="scientific">Aphanomyces stellatus</name>
    <dbReference type="NCBI Taxonomy" id="120398"/>
    <lineage>
        <taxon>Eukaryota</taxon>
        <taxon>Sar</taxon>
        <taxon>Stramenopiles</taxon>
        <taxon>Oomycota</taxon>
        <taxon>Saprolegniomycetes</taxon>
        <taxon>Saprolegniales</taxon>
        <taxon>Verrucalvaceae</taxon>
        <taxon>Aphanomyces</taxon>
    </lineage>
</organism>
<name>A0A485LAY1_9STRA</name>
<evidence type="ECO:0000313" key="1">
    <source>
        <dbReference type="EMBL" id="KAF0689920.1"/>
    </source>
</evidence>
<reference evidence="1" key="2">
    <citation type="submission" date="2019-06" db="EMBL/GenBank/DDBJ databases">
        <title>Genomics analysis of Aphanomyces spp. identifies a new class of oomycete effector associated with host adaptation.</title>
        <authorList>
            <person name="Gaulin E."/>
        </authorList>
    </citation>
    <scope>NUCLEOTIDE SEQUENCE</scope>
    <source>
        <strain evidence="1">CBS 578.67</strain>
    </source>
</reference>
<keyword evidence="3" id="KW-1185">Reference proteome</keyword>
<evidence type="ECO:0000313" key="3">
    <source>
        <dbReference type="Proteomes" id="UP000332933"/>
    </source>
</evidence>
<gene>
    <name evidence="2" type="primary">Aste57867_18661</name>
    <name evidence="1" type="ORF">As57867_018599</name>
    <name evidence="2" type="ORF">ASTE57867_18661</name>
</gene>